<dbReference type="Gene3D" id="2.40.128.20">
    <property type="match status" value="2"/>
</dbReference>
<evidence type="ECO:0000259" key="6">
    <source>
        <dbReference type="Pfam" id="PF00061"/>
    </source>
</evidence>
<reference evidence="7" key="1">
    <citation type="submission" date="2025-08" db="UniProtKB">
        <authorList>
            <consortium name="Ensembl"/>
        </authorList>
    </citation>
    <scope>IDENTIFICATION</scope>
</reference>
<dbReference type="InterPro" id="IPR002345">
    <property type="entry name" value="Lipocalin"/>
</dbReference>
<dbReference type="PRINTS" id="PR01173">
    <property type="entry name" value="ODORANTBNDNG"/>
</dbReference>
<dbReference type="AlphaFoldDB" id="A0A8C6E8Y0"/>
<dbReference type="GO" id="GO:0036094">
    <property type="term" value="F:small molecule binding"/>
    <property type="evidence" value="ECO:0007669"/>
    <property type="project" value="InterPro"/>
</dbReference>
<dbReference type="PANTHER" id="PTHR11430:SF65">
    <property type="entry name" value="ODORANT-BINDING PROTEIN 1A-RELATED"/>
    <property type="match status" value="1"/>
</dbReference>
<sequence length="159" mass="18043">MKALLFSLVLGLLVASQSEAQTDNSQFTGRWITHYSAASNIEKITEGAPFHIFMRYIEFDEENGTIHFHFYVGLFVSFLSLVDAGINEFRLVSVDNNALIAHVINVYGHGWKTELVQFFGAGDNVDSKHKEEFKNAVREKGIPEENIRNFIDIDNCPEE</sequence>
<comment type="subcellular location">
    <subcellularLocation>
        <location evidence="1">Secreted</location>
    </subcellularLocation>
</comment>
<dbReference type="SUPFAM" id="SSF50814">
    <property type="entry name" value="Lipocalins"/>
    <property type="match status" value="1"/>
</dbReference>
<keyword evidence="5" id="KW-0732">Signal</keyword>
<feature type="signal peptide" evidence="5">
    <location>
        <begin position="1"/>
        <end position="20"/>
    </location>
</feature>
<feature type="domain" description="Lipocalin/cytosolic fatty-acid binding" evidence="6">
    <location>
        <begin position="84"/>
        <end position="149"/>
    </location>
</feature>
<evidence type="ECO:0000256" key="2">
    <source>
        <dbReference type="ARBA" id="ARBA00006889"/>
    </source>
</evidence>
<dbReference type="InterPro" id="IPR002448">
    <property type="entry name" value="OBP-like"/>
</dbReference>
<dbReference type="Proteomes" id="UP000694544">
    <property type="component" value="Unplaced"/>
</dbReference>
<reference evidence="7" key="2">
    <citation type="submission" date="2025-09" db="UniProtKB">
        <authorList>
            <consortium name="Ensembl"/>
        </authorList>
    </citation>
    <scope>IDENTIFICATION</scope>
</reference>
<organism evidence="7 8">
    <name type="scientific">Moschus moschiferus</name>
    <name type="common">Siberian musk deer</name>
    <name type="synonym">Moschus sibiricus</name>
    <dbReference type="NCBI Taxonomy" id="68415"/>
    <lineage>
        <taxon>Eukaryota</taxon>
        <taxon>Metazoa</taxon>
        <taxon>Chordata</taxon>
        <taxon>Craniata</taxon>
        <taxon>Vertebrata</taxon>
        <taxon>Euteleostomi</taxon>
        <taxon>Mammalia</taxon>
        <taxon>Eutheria</taxon>
        <taxon>Laurasiatheria</taxon>
        <taxon>Artiodactyla</taxon>
        <taxon>Ruminantia</taxon>
        <taxon>Pecora</taxon>
        <taxon>Moschidae</taxon>
        <taxon>Moschus</taxon>
    </lineage>
</organism>
<protein>
    <recommendedName>
        <fullName evidence="6">Lipocalin/cytosolic fatty-acid binding domain-containing protein</fullName>
    </recommendedName>
</protein>
<evidence type="ECO:0000313" key="8">
    <source>
        <dbReference type="Proteomes" id="UP000694544"/>
    </source>
</evidence>
<evidence type="ECO:0000256" key="1">
    <source>
        <dbReference type="ARBA" id="ARBA00004613"/>
    </source>
</evidence>
<keyword evidence="4" id="KW-0964">Secreted</keyword>
<keyword evidence="3" id="KW-0813">Transport</keyword>
<dbReference type="GO" id="GO:0005615">
    <property type="term" value="C:extracellular space"/>
    <property type="evidence" value="ECO:0007669"/>
    <property type="project" value="TreeGrafter"/>
</dbReference>
<dbReference type="Pfam" id="PF00061">
    <property type="entry name" value="Lipocalin"/>
    <property type="match status" value="1"/>
</dbReference>
<dbReference type="GO" id="GO:0005549">
    <property type="term" value="F:odorant binding"/>
    <property type="evidence" value="ECO:0007669"/>
    <property type="project" value="TreeGrafter"/>
</dbReference>
<accession>A0A8C6E8Y0</accession>
<proteinExistence type="inferred from homology"/>
<dbReference type="PANTHER" id="PTHR11430">
    <property type="entry name" value="LIPOCALIN"/>
    <property type="match status" value="1"/>
</dbReference>
<evidence type="ECO:0000313" key="7">
    <source>
        <dbReference type="Ensembl" id="ENSMMSP00000026243.1"/>
    </source>
</evidence>
<dbReference type="InterPro" id="IPR000566">
    <property type="entry name" value="Lipocln_cytosolic_FA-bd_dom"/>
</dbReference>
<dbReference type="GeneTree" id="ENSGT01050000244868"/>
<evidence type="ECO:0000256" key="5">
    <source>
        <dbReference type="SAM" id="SignalP"/>
    </source>
</evidence>
<name>A0A8C6E8Y0_MOSMO</name>
<dbReference type="InterPro" id="IPR012674">
    <property type="entry name" value="Calycin"/>
</dbReference>
<keyword evidence="8" id="KW-1185">Reference proteome</keyword>
<dbReference type="Ensembl" id="ENSMMST00000028958.1">
    <property type="protein sequence ID" value="ENSMMSP00000026243.1"/>
    <property type="gene ID" value="ENSMMSG00000019737.1"/>
</dbReference>
<feature type="chain" id="PRO_5034539420" description="Lipocalin/cytosolic fatty-acid binding domain-containing protein" evidence="5">
    <location>
        <begin position="21"/>
        <end position="159"/>
    </location>
</feature>
<comment type="similarity">
    <text evidence="2">Belongs to the calycin superfamily. Lipocalin family.</text>
</comment>
<evidence type="ECO:0000256" key="3">
    <source>
        <dbReference type="ARBA" id="ARBA00022448"/>
    </source>
</evidence>
<evidence type="ECO:0000256" key="4">
    <source>
        <dbReference type="ARBA" id="ARBA00022525"/>
    </source>
</evidence>